<dbReference type="AlphaFoldDB" id="A0A8J2VXP7"/>
<reference evidence="3" key="1">
    <citation type="journal article" date="2014" name="Int. J. Syst. Evol. Microbiol.">
        <title>Complete genome sequence of Corynebacterium casei LMG S-19264T (=DSM 44701T), isolated from a smear-ripened cheese.</title>
        <authorList>
            <consortium name="US DOE Joint Genome Institute (JGI-PGF)"/>
            <person name="Walter F."/>
            <person name="Albersmeier A."/>
            <person name="Kalinowski J."/>
            <person name="Ruckert C."/>
        </authorList>
    </citation>
    <scope>NUCLEOTIDE SEQUENCE</scope>
    <source>
        <strain evidence="3">CCM 7684</strain>
    </source>
</reference>
<dbReference type="GO" id="GO:0090313">
    <property type="term" value="P:regulation of protein targeting to membrane"/>
    <property type="evidence" value="ECO:0007669"/>
    <property type="project" value="TreeGrafter"/>
</dbReference>
<evidence type="ECO:0000313" key="3">
    <source>
        <dbReference type="EMBL" id="GGE42497.1"/>
    </source>
</evidence>
<feature type="domain" description="AsmA" evidence="2">
    <location>
        <begin position="4"/>
        <end position="134"/>
    </location>
</feature>
<accession>A0A8J2VXP7</accession>
<feature type="compositionally biased region" description="Pro residues" evidence="1">
    <location>
        <begin position="1155"/>
        <end position="1168"/>
    </location>
</feature>
<dbReference type="InterPro" id="IPR052894">
    <property type="entry name" value="AsmA-related"/>
</dbReference>
<gene>
    <name evidence="3" type="ORF">GCM10007276_19750</name>
</gene>
<dbReference type="EMBL" id="BMCP01000002">
    <property type="protein sequence ID" value="GGE42497.1"/>
    <property type="molecule type" value="Genomic_DNA"/>
</dbReference>
<dbReference type="Proteomes" id="UP000602745">
    <property type="component" value="Unassembled WGS sequence"/>
</dbReference>
<dbReference type="RefSeq" id="WP_188409557.1">
    <property type="nucleotide sequence ID" value="NZ_BMCP01000002.1"/>
</dbReference>
<evidence type="ECO:0000313" key="4">
    <source>
        <dbReference type="Proteomes" id="UP000602745"/>
    </source>
</evidence>
<evidence type="ECO:0000259" key="2">
    <source>
        <dbReference type="Pfam" id="PF05170"/>
    </source>
</evidence>
<feature type="region of interest" description="Disordered" evidence="1">
    <location>
        <begin position="1120"/>
        <end position="1200"/>
    </location>
</feature>
<evidence type="ECO:0000256" key="1">
    <source>
        <dbReference type="SAM" id="MobiDB-lite"/>
    </source>
</evidence>
<organism evidence="3 4">
    <name type="scientific">Agaricicola taiwanensis</name>
    <dbReference type="NCBI Taxonomy" id="591372"/>
    <lineage>
        <taxon>Bacteria</taxon>
        <taxon>Pseudomonadati</taxon>
        <taxon>Pseudomonadota</taxon>
        <taxon>Alphaproteobacteria</taxon>
        <taxon>Rhodobacterales</taxon>
        <taxon>Paracoccaceae</taxon>
        <taxon>Agaricicola</taxon>
    </lineage>
</organism>
<name>A0A8J2VXP7_9RHOB</name>
<dbReference type="PANTHER" id="PTHR30441">
    <property type="entry name" value="DUF748 DOMAIN-CONTAINING PROTEIN"/>
    <property type="match status" value="1"/>
</dbReference>
<feature type="compositionally biased region" description="Basic and acidic residues" evidence="1">
    <location>
        <begin position="1120"/>
        <end position="1150"/>
    </location>
</feature>
<dbReference type="GO" id="GO:0005886">
    <property type="term" value="C:plasma membrane"/>
    <property type="evidence" value="ECO:0007669"/>
    <property type="project" value="TreeGrafter"/>
</dbReference>
<keyword evidence="4" id="KW-1185">Reference proteome</keyword>
<dbReference type="Pfam" id="PF05170">
    <property type="entry name" value="AsmA"/>
    <property type="match status" value="2"/>
</dbReference>
<feature type="domain" description="AsmA" evidence="2">
    <location>
        <begin position="827"/>
        <end position="1023"/>
    </location>
</feature>
<protein>
    <submittedName>
        <fullName evidence="3">Membrane protein</fullName>
    </submittedName>
</protein>
<dbReference type="PANTHER" id="PTHR30441:SF4">
    <property type="entry name" value="PROTEIN ASMA"/>
    <property type="match status" value="1"/>
</dbReference>
<sequence>MNTILTTIAAALVLALGAALIGPYFVDWTAYRAEFEARASQIVGTPVHVRGSVEARLLPHPSISFNDVEMGAPGEKARLEATSFSLRLFPAPLLRGEVHVRDVDVVAPRLTVEIGPDGELALPLEANSLQLVDPAKVTLERIGITQGVLVVLDPETGRSEKITGILGQGSASSLMGPFKFEGRGIRGSKAYDLKLATGRFAGERMQTRLELTSDTPARDLLLDGFLSFSGLRPSFQGRAVLTRAATDTTIESWRIEGRLVADPRTVRIDDFSLQLGPDDRALRLEGFGDLALGARPQGKVTLSARQLDVDRLLGPGDQPRTPRQSLEMLLSRLERPASGMPLAVELKTDGLLISQELIQNVDLAFETAGGDGSAIAVRKAQARFPGGARAAVAGRLAMGPGGPTFKGRAETDVRDWPQLARWLGGTDRLPGISTISFLGDVEASASRVELSQATLSLDGETAEGRVVWERKGGAASLAAAVTAERLDLDAIDLPGLSRSIEVASAVDLALDAKAIRYAGLDARGVSINLVTHGRDLTVRRFALDDVGGAKVDVSGDLEIRSGAVSGMLSGRISARELDGIAALLRKSPLPDAVAEGFADRAAVLAPMDAEVVFGADPEKAGGVLLRAKGTAGGSVVDAQLKLDAPAADATIEARASVNAAEANRLLQQLGFPVVSLESGGPGRLVLGARGLLAKAVATRLEVDMLETDLDAHGDLAFAGGELKGVLQTSLASADISRLMSRFGRLPPVTLDSLPIALEARLDLSKDRMAFSDIEGMVDGRAVAGRLAFAGGGWRTVSGALQLARLDLSEAMAMGLGPLAFDGPAREAPWPSGPVAPGPFDGFTGQIGLSLEEVGLPMVPSLRAAKATLVLAPREARFDQVSGEIAGGRLEAALGLSLLDEGMTLKTTINVTNADLSAVLWQGADGKAAVVGQGNLSMDVQGSGPTIAEAVGGLSGGGSLTLRDVTIAGLDPTAFSRIRTAAEQGLDLAPASIAKAFSAEAAKDDLTITEATGAFSVAGGTVRLSNMAVDAPAATISALATLDLARLHLQSTIGVGPQTMDEIEPSALPRVSLNFTGRLTEPRREVDVTGLSSFLTGEAIEREVKRIHELEDAAHERARLRREMDARDQQRRAEEERRRAAARRAEQERMARQAPALPPPLEIGPPPGARAPVDPFSITPSEGQGPLILSPQIQPRDLPLR</sequence>
<dbReference type="InterPro" id="IPR007844">
    <property type="entry name" value="AsmA"/>
</dbReference>
<reference evidence="3" key="2">
    <citation type="submission" date="2020-09" db="EMBL/GenBank/DDBJ databases">
        <authorList>
            <person name="Sun Q."/>
            <person name="Sedlacek I."/>
        </authorList>
    </citation>
    <scope>NUCLEOTIDE SEQUENCE</scope>
    <source>
        <strain evidence="3">CCM 7684</strain>
    </source>
</reference>
<comment type="caution">
    <text evidence="3">The sequence shown here is derived from an EMBL/GenBank/DDBJ whole genome shotgun (WGS) entry which is preliminary data.</text>
</comment>
<proteinExistence type="predicted"/>